<proteinExistence type="predicted"/>
<name>A0A9N7NFH7_STRHE</name>
<dbReference type="Proteomes" id="UP001153555">
    <property type="component" value="Unassembled WGS sequence"/>
</dbReference>
<organism evidence="3 4">
    <name type="scientific">Striga hermonthica</name>
    <name type="common">Purple witchweed</name>
    <name type="synonym">Buchnera hermonthica</name>
    <dbReference type="NCBI Taxonomy" id="68872"/>
    <lineage>
        <taxon>Eukaryota</taxon>
        <taxon>Viridiplantae</taxon>
        <taxon>Streptophyta</taxon>
        <taxon>Embryophyta</taxon>
        <taxon>Tracheophyta</taxon>
        <taxon>Spermatophyta</taxon>
        <taxon>Magnoliopsida</taxon>
        <taxon>eudicotyledons</taxon>
        <taxon>Gunneridae</taxon>
        <taxon>Pentapetalae</taxon>
        <taxon>asterids</taxon>
        <taxon>lamiids</taxon>
        <taxon>Lamiales</taxon>
        <taxon>Orobanchaceae</taxon>
        <taxon>Buchnereae</taxon>
        <taxon>Striga</taxon>
    </lineage>
</organism>
<dbReference type="GO" id="GO:0003677">
    <property type="term" value="F:DNA binding"/>
    <property type="evidence" value="ECO:0007669"/>
    <property type="project" value="UniProtKB-KW"/>
</dbReference>
<evidence type="ECO:0000313" key="3">
    <source>
        <dbReference type="EMBL" id="CAA0830840.1"/>
    </source>
</evidence>
<dbReference type="InterPro" id="IPR012337">
    <property type="entry name" value="RNaseH-like_sf"/>
</dbReference>
<feature type="domain" description="hAT-like transposase RNase-H fold" evidence="2">
    <location>
        <begin position="102"/>
        <end position="174"/>
    </location>
</feature>
<protein>
    <recommendedName>
        <fullName evidence="2">hAT-like transposase RNase-H fold domain-containing protein</fullName>
    </recommendedName>
</protein>
<evidence type="ECO:0000259" key="2">
    <source>
        <dbReference type="Pfam" id="PF14372"/>
    </source>
</evidence>
<accession>A0A9N7NFH7</accession>
<keyword evidence="1" id="KW-0238">DNA-binding</keyword>
<dbReference type="PANTHER" id="PTHR46481:SF11">
    <property type="entry name" value="ZINC FINGER BED DOMAIN-CONTAINING PROTEIN RICESLEEPER 2-LIKE"/>
    <property type="match status" value="1"/>
</dbReference>
<dbReference type="Pfam" id="PF14372">
    <property type="entry name" value="hAT-like_RNase-H"/>
    <property type="match status" value="1"/>
</dbReference>
<dbReference type="EMBL" id="CACSLK010027831">
    <property type="protein sequence ID" value="CAA0830840.1"/>
    <property type="molecule type" value="Genomic_DNA"/>
</dbReference>
<evidence type="ECO:0000256" key="1">
    <source>
        <dbReference type="ARBA" id="ARBA00023125"/>
    </source>
</evidence>
<evidence type="ECO:0000313" key="4">
    <source>
        <dbReference type="Proteomes" id="UP001153555"/>
    </source>
</evidence>
<reference evidence="3" key="1">
    <citation type="submission" date="2019-12" db="EMBL/GenBank/DDBJ databases">
        <authorList>
            <person name="Scholes J."/>
        </authorList>
    </citation>
    <scope>NUCLEOTIDE SEQUENCE</scope>
</reference>
<dbReference type="AlphaFoldDB" id="A0A9N7NFH7"/>
<gene>
    <name evidence="3" type="ORF">SHERM_26228</name>
</gene>
<comment type="caution">
    <text evidence="3">The sequence shown here is derived from an EMBL/GenBank/DDBJ whole genome shotgun (WGS) entry which is preliminary data.</text>
</comment>
<dbReference type="OrthoDB" id="914156at2759"/>
<dbReference type="SUPFAM" id="SSF53098">
    <property type="entry name" value="Ribonuclease H-like"/>
    <property type="match status" value="1"/>
</dbReference>
<dbReference type="InterPro" id="IPR052035">
    <property type="entry name" value="ZnF_BED_domain_contain"/>
</dbReference>
<dbReference type="InterPro" id="IPR025525">
    <property type="entry name" value="hAT-like_transposase_RNase-H"/>
</dbReference>
<dbReference type="PANTHER" id="PTHR46481">
    <property type="entry name" value="ZINC FINGER BED DOMAIN-CONTAINING PROTEIN 4"/>
    <property type="match status" value="1"/>
</dbReference>
<keyword evidence="4" id="KW-1185">Reference proteome</keyword>
<sequence length="211" mass="24340">MVTRNEIKKDCLKVYENLKEFVVRVLELDQSRVAITTDMWTSSHKKRGFMAITAHYVDNNSHIFNLVVQDGLKGIRNTIEKVRESVAYWTATPKRMEKFKETARQLRVTLAGEILAKFNNYWSVVHGVMGVTSVLDPRYKYVMLEYYFPQIYGTSGEYEVEEILDMCRELLRQYEAYGKGGGCRDTTGLVDPNISNDPSLSGYDLYASMQK</sequence>